<reference evidence="2" key="1">
    <citation type="journal article" date="2019" name="Int. J. Syst. Evol. Microbiol.">
        <title>The Global Catalogue of Microorganisms (GCM) 10K type strain sequencing project: providing services to taxonomists for standard genome sequencing and annotation.</title>
        <authorList>
            <consortium name="The Broad Institute Genomics Platform"/>
            <consortium name="The Broad Institute Genome Sequencing Center for Infectious Disease"/>
            <person name="Wu L."/>
            <person name="Ma J."/>
        </authorList>
    </citation>
    <scope>NUCLEOTIDE SEQUENCE [LARGE SCALE GENOMIC DNA]</scope>
    <source>
        <strain evidence="2">JCM 17106</strain>
    </source>
</reference>
<keyword evidence="2" id="KW-1185">Reference proteome</keyword>
<dbReference type="Proteomes" id="UP001500459">
    <property type="component" value="Unassembled WGS sequence"/>
</dbReference>
<dbReference type="EMBL" id="BAABCW010000034">
    <property type="protein sequence ID" value="GAA3523255.1"/>
    <property type="molecule type" value="Genomic_DNA"/>
</dbReference>
<evidence type="ECO:0000313" key="2">
    <source>
        <dbReference type="Proteomes" id="UP001500459"/>
    </source>
</evidence>
<name>A0ABP6UZC8_9FLAO</name>
<sequence length="51" mass="5557">MVHDVVKLLDDIADSANFTKFIDELSEGLVGAWKKLDGLGADAILKRDPES</sequence>
<accession>A0ABP6UZC8</accession>
<evidence type="ECO:0000313" key="1">
    <source>
        <dbReference type="EMBL" id="GAA3523255.1"/>
    </source>
</evidence>
<organism evidence="1 2">
    <name type="scientific">Aquimarina addita</name>
    <dbReference type="NCBI Taxonomy" id="870485"/>
    <lineage>
        <taxon>Bacteria</taxon>
        <taxon>Pseudomonadati</taxon>
        <taxon>Bacteroidota</taxon>
        <taxon>Flavobacteriia</taxon>
        <taxon>Flavobacteriales</taxon>
        <taxon>Flavobacteriaceae</taxon>
        <taxon>Aquimarina</taxon>
    </lineage>
</organism>
<gene>
    <name evidence="1" type="ORF">GCM10022393_42570</name>
</gene>
<protein>
    <submittedName>
        <fullName evidence="1">Uncharacterized protein</fullName>
    </submittedName>
</protein>
<comment type="caution">
    <text evidence="1">The sequence shown here is derived from an EMBL/GenBank/DDBJ whole genome shotgun (WGS) entry which is preliminary data.</text>
</comment>
<proteinExistence type="predicted"/>